<evidence type="ECO:0000256" key="2">
    <source>
        <dbReference type="ARBA" id="ARBA00022475"/>
    </source>
</evidence>
<dbReference type="Gene3D" id="1.10.3810.10">
    <property type="entry name" value="Biosynthetic peptidoglycan transglycosylase-like"/>
    <property type="match status" value="1"/>
</dbReference>
<keyword evidence="10" id="KW-0472">Membrane</keyword>
<evidence type="ECO:0000256" key="15">
    <source>
        <dbReference type="SAM" id="MobiDB-lite"/>
    </source>
</evidence>
<keyword evidence="2" id="KW-1003">Cell membrane</keyword>
<evidence type="ECO:0000256" key="12">
    <source>
        <dbReference type="ARBA" id="ARBA00023316"/>
    </source>
</evidence>
<evidence type="ECO:0000256" key="1">
    <source>
        <dbReference type="ARBA" id="ARBA00004236"/>
    </source>
</evidence>
<feature type="compositionally biased region" description="Pro residues" evidence="15">
    <location>
        <begin position="1019"/>
        <end position="1037"/>
    </location>
</feature>
<evidence type="ECO:0000256" key="11">
    <source>
        <dbReference type="ARBA" id="ARBA00023268"/>
    </source>
</evidence>
<evidence type="ECO:0000256" key="9">
    <source>
        <dbReference type="ARBA" id="ARBA00022984"/>
    </source>
</evidence>
<comment type="catalytic activity">
    <reaction evidence="13">
        <text>Preferential cleavage: (Ac)2-L-Lys-D-Ala-|-D-Ala. Also transpeptidation of peptidyl-alanyl moieties that are N-acyl substituents of D-alanine.</text>
        <dbReference type="EC" id="3.4.16.4"/>
    </reaction>
</comment>
<name>A0ABP9WUI5_9CHLR</name>
<dbReference type="Pfam" id="PF00905">
    <property type="entry name" value="Transpeptidase"/>
    <property type="match status" value="1"/>
</dbReference>
<keyword evidence="12" id="KW-0961">Cell wall biogenesis/degradation</keyword>
<keyword evidence="4" id="KW-0645">Protease</keyword>
<keyword evidence="7" id="KW-0378">Hydrolase</keyword>
<dbReference type="EMBL" id="BAABRU010000002">
    <property type="protein sequence ID" value="GAA5526785.1"/>
    <property type="molecule type" value="Genomic_DNA"/>
</dbReference>
<dbReference type="RefSeq" id="WP_345720421.1">
    <property type="nucleotide sequence ID" value="NZ_BAABRU010000002.1"/>
</dbReference>
<keyword evidence="3" id="KW-0121">Carboxypeptidase</keyword>
<protein>
    <submittedName>
        <fullName evidence="18">Biosynthetic peptidoglycan transglycosylase</fullName>
    </submittedName>
</protein>
<dbReference type="Proteomes" id="UP001428290">
    <property type="component" value="Unassembled WGS sequence"/>
</dbReference>
<evidence type="ECO:0000259" key="16">
    <source>
        <dbReference type="Pfam" id="PF00905"/>
    </source>
</evidence>
<dbReference type="Gene3D" id="3.30.10.20">
    <property type="match status" value="1"/>
</dbReference>
<dbReference type="CDD" id="cd06577">
    <property type="entry name" value="PASTA_pknB"/>
    <property type="match status" value="1"/>
</dbReference>
<evidence type="ECO:0000256" key="4">
    <source>
        <dbReference type="ARBA" id="ARBA00022670"/>
    </source>
</evidence>
<dbReference type="InterPro" id="IPR036950">
    <property type="entry name" value="PBP_transglycosylase"/>
</dbReference>
<evidence type="ECO:0000256" key="14">
    <source>
        <dbReference type="ARBA" id="ARBA00049902"/>
    </source>
</evidence>
<organism evidence="18 19">
    <name type="scientific">Herpetosiphon gulosus</name>
    <dbReference type="NCBI Taxonomy" id="1973496"/>
    <lineage>
        <taxon>Bacteria</taxon>
        <taxon>Bacillati</taxon>
        <taxon>Chloroflexota</taxon>
        <taxon>Chloroflexia</taxon>
        <taxon>Herpetosiphonales</taxon>
        <taxon>Herpetosiphonaceae</taxon>
        <taxon>Herpetosiphon</taxon>
    </lineage>
</organism>
<dbReference type="SUPFAM" id="SSF53955">
    <property type="entry name" value="Lysozyme-like"/>
    <property type="match status" value="1"/>
</dbReference>
<dbReference type="InterPro" id="IPR001264">
    <property type="entry name" value="Glyco_trans_51"/>
</dbReference>
<feature type="compositionally biased region" description="Pro residues" evidence="15">
    <location>
        <begin position="996"/>
        <end position="1008"/>
    </location>
</feature>
<evidence type="ECO:0000256" key="5">
    <source>
        <dbReference type="ARBA" id="ARBA00022676"/>
    </source>
</evidence>
<keyword evidence="19" id="KW-1185">Reference proteome</keyword>
<feature type="domain" description="Glycosyl transferase family 51" evidence="17">
    <location>
        <begin position="92"/>
        <end position="256"/>
    </location>
</feature>
<proteinExistence type="predicted"/>
<evidence type="ECO:0000259" key="17">
    <source>
        <dbReference type="Pfam" id="PF00912"/>
    </source>
</evidence>
<gene>
    <name evidence="18" type="primary">mtgA_1</name>
    <name evidence="18" type="ORF">Hgul01_00565</name>
</gene>
<dbReference type="PANTHER" id="PTHR32282">
    <property type="entry name" value="BINDING PROTEIN TRANSPEPTIDASE, PUTATIVE-RELATED"/>
    <property type="match status" value="1"/>
</dbReference>
<dbReference type="InterPro" id="IPR001460">
    <property type="entry name" value="PCN-bd_Tpept"/>
</dbReference>
<dbReference type="SUPFAM" id="SSF56601">
    <property type="entry name" value="beta-lactamase/transpeptidase-like"/>
    <property type="match status" value="1"/>
</dbReference>
<evidence type="ECO:0000256" key="7">
    <source>
        <dbReference type="ARBA" id="ARBA00022801"/>
    </source>
</evidence>
<dbReference type="Pfam" id="PF00912">
    <property type="entry name" value="Transgly"/>
    <property type="match status" value="1"/>
</dbReference>
<keyword evidence="8" id="KW-0133">Cell shape</keyword>
<comment type="subcellular location">
    <subcellularLocation>
        <location evidence="1">Cell membrane</location>
    </subcellularLocation>
</comment>
<dbReference type="InterPro" id="IPR005543">
    <property type="entry name" value="PASTA_dom"/>
</dbReference>
<keyword evidence="9" id="KW-0573">Peptidoglycan synthesis</keyword>
<keyword evidence="5" id="KW-0328">Glycosyltransferase</keyword>
<evidence type="ECO:0000256" key="10">
    <source>
        <dbReference type="ARBA" id="ARBA00023136"/>
    </source>
</evidence>
<dbReference type="InterPro" id="IPR050396">
    <property type="entry name" value="Glycosyltr_51/Transpeptidase"/>
</dbReference>
<sequence length="1037" mass="112345">MRQTRNAISRRQRRTTRFIPSRLGNKQAPRPMGRRIVLAFVGLLVAGLVLMGVAGVAIAVTYNGIAANLKPRLDQIHTYTAFQPSKIYDRNGTLLYEFVGEGRRTPVNLDEVSKHLINATVAAEDASFFENPGVNYFSIARATYANITQQSVGAGGASTITQQVVRLIVLTPEERQDPNIYSRKVKEIILAQELNTVYSKNEILELYLNEIPYGNLSYGIQAAAQNYFGVDAKDLDIAQSSLLGGIPQLPTTYNPMPWLDDNLLLKGIKLPKDVWLDPLYDLSNDIKGEIAPPKGRQIEVLRQMVKNNYLTEREARAAVAKDLQFAKPEVSLLAPHFVFYVKDYLQQRYGAEVVSNGGLSITTTLDLETQNLAQTIAYTRIQELNADNRNIHNAAVVVMQPNTGQILGMVGSIGYDLSEATSTPGEEGNVLDGKVNVTTALRQPGSALKPFTYLSGMEQYVATDGARGITPASVLWDVPTIFNPRGVKYEPQNFDNQFHGPLRARTAVANSLNIPAVKGLKAAGIPETLDLLHRLGISPNVLANDPGYYGLALTLGGGEVTPLDLATAYNTVASGGRYFAPTPILKITDARGKTLEEFKPTPLANPESDAVSDTSKCVIPEGEDYQLGARVPNGTQCVDGRLNYIITNMISDNEARRPIFGLNSILKLSQPSAVKTGTTNDFRDAWASGFTPFVTVTVWTGNNNNEQTAQVESTQGGGVIWARTMEAIFANEKIMNRLAGFYGGIENMPQSFEKSYPGVYRESICEIPGPFGGRTDELFIDGLDAGGKCDLYEKVSVVRLTVTDAEGKETSTYCRPVEGAEYPEGAISSIYVWKLPESNDDERIDLSKWKGYTSDRGNSGNDENEPVALDPDKLPSCDTIAPTPTPGTPTPDPLTPTIPVLGPGQVLMPSLVGFGENQARQQLMSLGFTPDKIVVDYQGRDRLGPVFDQYPAYAVVSSLPGVGAVVDLNTVIILGIRSPDGSQPTTAPPATGQPTTAPPPVNPTPALPLPTTIIIQPSPVEPSPVPEQPQPTPVVTP</sequence>
<comment type="catalytic activity">
    <reaction evidence="14">
        <text>[GlcNAc-(1-&gt;4)-Mur2Ac(oyl-L-Ala-gamma-D-Glu-L-Lys-D-Ala-D-Ala)](n)-di-trans,octa-cis-undecaprenyl diphosphate + beta-D-GlcNAc-(1-&gt;4)-Mur2Ac(oyl-L-Ala-gamma-D-Glu-L-Lys-D-Ala-D-Ala)-di-trans,octa-cis-undecaprenyl diphosphate = [GlcNAc-(1-&gt;4)-Mur2Ac(oyl-L-Ala-gamma-D-Glu-L-Lys-D-Ala-D-Ala)](n+1)-di-trans,octa-cis-undecaprenyl diphosphate + di-trans,octa-cis-undecaprenyl diphosphate + H(+)</text>
        <dbReference type="Rhea" id="RHEA:23708"/>
        <dbReference type="Rhea" id="RHEA-COMP:9602"/>
        <dbReference type="Rhea" id="RHEA-COMP:9603"/>
        <dbReference type="ChEBI" id="CHEBI:15378"/>
        <dbReference type="ChEBI" id="CHEBI:58405"/>
        <dbReference type="ChEBI" id="CHEBI:60033"/>
        <dbReference type="ChEBI" id="CHEBI:78435"/>
        <dbReference type="EC" id="2.4.99.28"/>
    </reaction>
</comment>
<accession>A0ABP9WUI5</accession>
<feature type="compositionally biased region" description="Low complexity" evidence="15">
    <location>
        <begin position="983"/>
        <end position="995"/>
    </location>
</feature>
<feature type="region of interest" description="Disordered" evidence="15">
    <location>
        <begin position="850"/>
        <end position="875"/>
    </location>
</feature>
<feature type="region of interest" description="Disordered" evidence="15">
    <location>
        <begin position="978"/>
        <end position="1037"/>
    </location>
</feature>
<dbReference type="InterPro" id="IPR012338">
    <property type="entry name" value="Beta-lactam/transpept-like"/>
</dbReference>
<dbReference type="InterPro" id="IPR023346">
    <property type="entry name" value="Lysozyme-like_dom_sf"/>
</dbReference>
<keyword evidence="6" id="KW-0808">Transferase</keyword>
<feature type="domain" description="Penicillin-binding protein transpeptidase" evidence="16">
    <location>
        <begin position="395"/>
        <end position="601"/>
    </location>
</feature>
<reference evidence="18 19" key="1">
    <citation type="submission" date="2024-02" db="EMBL/GenBank/DDBJ databases">
        <title>Herpetosiphon gulosus NBRC 112829.</title>
        <authorList>
            <person name="Ichikawa N."/>
            <person name="Katano-Makiyama Y."/>
            <person name="Hidaka K."/>
        </authorList>
    </citation>
    <scope>NUCLEOTIDE SEQUENCE [LARGE SCALE GENOMIC DNA]</scope>
    <source>
        <strain evidence="18 19">NBRC 112829</strain>
    </source>
</reference>
<feature type="compositionally biased region" description="Low complexity" evidence="15">
    <location>
        <begin position="1009"/>
        <end position="1018"/>
    </location>
</feature>
<comment type="caution">
    <text evidence="18">The sequence shown here is derived from an EMBL/GenBank/DDBJ whole genome shotgun (WGS) entry which is preliminary data.</text>
</comment>
<dbReference type="PANTHER" id="PTHR32282:SF11">
    <property type="entry name" value="PENICILLIN-BINDING PROTEIN 1B"/>
    <property type="match status" value="1"/>
</dbReference>
<evidence type="ECO:0000256" key="3">
    <source>
        <dbReference type="ARBA" id="ARBA00022645"/>
    </source>
</evidence>
<evidence type="ECO:0000256" key="6">
    <source>
        <dbReference type="ARBA" id="ARBA00022679"/>
    </source>
</evidence>
<keyword evidence="11" id="KW-0511">Multifunctional enzyme</keyword>
<evidence type="ECO:0000256" key="13">
    <source>
        <dbReference type="ARBA" id="ARBA00034000"/>
    </source>
</evidence>
<dbReference type="Gene3D" id="3.40.710.10">
    <property type="entry name" value="DD-peptidase/beta-lactamase superfamily"/>
    <property type="match status" value="1"/>
</dbReference>
<evidence type="ECO:0000256" key="8">
    <source>
        <dbReference type="ARBA" id="ARBA00022960"/>
    </source>
</evidence>
<evidence type="ECO:0000313" key="19">
    <source>
        <dbReference type="Proteomes" id="UP001428290"/>
    </source>
</evidence>
<evidence type="ECO:0000313" key="18">
    <source>
        <dbReference type="EMBL" id="GAA5526785.1"/>
    </source>
</evidence>